<dbReference type="Pfam" id="PF01053">
    <property type="entry name" value="Cys_Met_Meta_PP"/>
    <property type="match status" value="1"/>
</dbReference>
<keyword evidence="4 11" id="KW-0456">Lyase</keyword>
<evidence type="ECO:0000256" key="4">
    <source>
        <dbReference type="ARBA" id="ARBA00023239"/>
    </source>
</evidence>
<dbReference type="GO" id="GO:0047804">
    <property type="term" value="F:cysteine-S-conjugate beta-lyase activity"/>
    <property type="evidence" value="ECO:0007669"/>
    <property type="project" value="UniProtKB-EC"/>
</dbReference>
<dbReference type="PANTHER" id="PTHR43500">
    <property type="entry name" value="CYSTATHIONINE BETA-LYASE-RELATED"/>
    <property type="match status" value="1"/>
</dbReference>
<evidence type="ECO:0000256" key="1">
    <source>
        <dbReference type="ARBA" id="ARBA00001933"/>
    </source>
</evidence>
<proteinExistence type="inferred from homology"/>
<dbReference type="SUPFAM" id="SSF53383">
    <property type="entry name" value="PLP-dependent transferases"/>
    <property type="match status" value="1"/>
</dbReference>
<dbReference type="GO" id="GO:0019450">
    <property type="term" value="P:L-cysteine catabolic process to pyruvate"/>
    <property type="evidence" value="ECO:0007669"/>
    <property type="project" value="TreeGrafter"/>
</dbReference>
<dbReference type="EMBL" id="JACBYR010000001">
    <property type="protein sequence ID" value="NYE82307.1"/>
    <property type="molecule type" value="Genomic_DNA"/>
</dbReference>
<dbReference type="Gene3D" id="3.40.640.10">
    <property type="entry name" value="Type I PLP-dependent aspartate aminotransferase-like (Major domain)"/>
    <property type="match status" value="1"/>
</dbReference>
<evidence type="ECO:0000256" key="3">
    <source>
        <dbReference type="ARBA" id="ARBA00022898"/>
    </source>
</evidence>
<comment type="catalytic activity">
    <reaction evidence="7">
        <text>an S-substituted L-cysteine + H2O = a thiol + pyruvate + NH4(+)</text>
        <dbReference type="Rhea" id="RHEA:18121"/>
        <dbReference type="ChEBI" id="CHEBI:15361"/>
        <dbReference type="ChEBI" id="CHEBI:15377"/>
        <dbReference type="ChEBI" id="CHEBI:28938"/>
        <dbReference type="ChEBI" id="CHEBI:29256"/>
        <dbReference type="ChEBI" id="CHEBI:58717"/>
        <dbReference type="EC" id="4.4.1.13"/>
    </reaction>
</comment>
<dbReference type="InterPro" id="IPR054542">
    <property type="entry name" value="Cys_met_metab_PP"/>
</dbReference>
<dbReference type="Proteomes" id="UP000542125">
    <property type="component" value="Unassembled WGS sequence"/>
</dbReference>
<accession>A0A7Y9LL87</accession>
<dbReference type="InterPro" id="IPR015424">
    <property type="entry name" value="PyrdxlP-dep_Trfase"/>
</dbReference>
<dbReference type="PROSITE" id="PS00868">
    <property type="entry name" value="CYS_MET_METAB_PP"/>
    <property type="match status" value="1"/>
</dbReference>
<dbReference type="PIRSF" id="PIRSF001434">
    <property type="entry name" value="CGS"/>
    <property type="match status" value="1"/>
</dbReference>
<feature type="region of interest" description="Disordered" evidence="10">
    <location>
        <begin position="1"/>
        <end position="22"/>
    </location>
</feature>
<evidence type="ECO:0000313" key="11">
    <source>
        <dbReference type="EMBL" id="NYE82307.1"/>
    </source>
</evidence>
<sequence length="400" mass="43548">MHRRDTLLAHAGRSPDDHDGMVNTPVFRTSTVVFPTLDAYETPKDPYGKSVRYGRHGTPTTYAFEDAVAKMEGGFQAVATPNGFSAVVVALMTFARPGTHLLMVDSVYGPTRTFCTRQLEKLGVEVEYYDPLIGAGIATLLRDNTCAVFCESPGSLTFEVQDIPAIAAAAHARDIPVLADQTWPTPYFQSPFEIGIDVSIQAATKYIGGHSDIMMGVVTTTERYWKPVRQTVADFGYSVSPDDCYLALRGLRTMGVRLKQQQVNALRVAQWLETRPEVSRVLFPALPSHPGHALWKRDFRGAAALFSVVLTPPVDDAALTSFVDALTLFGIGSSWGGFESLITVVHAASIRTATNWNPEGPAVRLHIGLEDPEDLIADLAQAMIHLPTHRADTNGAATHV</sequence>
<dbReference type="FunFam" id="3.40.640.10:FF:000046">
    <property type="entry name" value="Cystathionine gamma-lyase"/>
    <property type="match status" value="1"/>
</dbReference>
<dbReference type="AlphaFoldDB" id="A0A7Y9LL87"/>
<gene>
    <name evidence="11" type="ORF">FHW18_001578</name>
</gene>
<dbReference type="GO" id="GO:0030170">
    <property type="term" value="F:pyridoxal phosphate binding"/>
    <property type="evidence" value="ECO:0007669"/>
    <property type="project" value="InterPro"/>
</dbReference>
<organism evidence="11 12">
    <name type="scientific">Pigmentiphaga litoralis</name>
    <dbReference type="NCBI Taxonomy" id="516702"/>
    <lineage>
        <taxon>Bacteria</taxon>
        <taxon>Pseudomonadati</taxon>
        <taxon>Pseudomonadota</taxon>
        <taxon>Betaproteobacteria</taxon>
        <taxon>Burkholderiales</taxon>
        <taxon>Alcaligenaceae</taxon>
        <taxon>Pigmentiphaga</taxon>
    </lineage>
</organism>
<name>A0A7Y9LL87_9BURK</name>
<keyword evidence="12" id="KW-1185">Reference proteome</keyword>
<dbReference type="PANTHER" id="PTHR43500:SF1">
    <property type="entry name" value="CYSTATHIONINE BETA-LYASE-RELATED"/>
    <property type="match status" value="1"/>
</dbReference>
<dbReference type="GO" id="GO:0019346">
    <property type="term" value="P:transsulfuration"/>
    <property type="evidence" value="ECO:0007669"/>
    <property type="project" value="InterPro"/>
</dbReference>
<dbReference type="EC" id="4.4.1.8" evidence="11"/>
<comment type="pathway">
    <text evidence="5">Amino-acid biosynthesis; L-methionine biosynthesis via de novo pathway; L-homocysteine from L-cystathionine: step 1/1.</text>
</comment>
<evidence type="ECO:0000256" key="7">
    <source>
        <dbReference type="ARBA" id="ARBA00047625"/>
    </source>
</evidence>
<dbReference type="InterPro" id="IPR000277">
    <property type="entry name" value="Cys/Met-Metab_PyrdxlP-dep_enz"/>
</dbReference>
<comment type="cofactor">
    <cofactor evidence="1 9">
        <name>pyridoxal 5'-phosphate</name>
        <dbReference type="ChEBI" id="CHEBI:597326"/>
    </cofactor>
</comment>
<keyword evidence="3 8" id="KW-0663">Pyridoxal phosphate</keyword>
<dbReference type="NCBIfam" id="TIGR01324">
    <property type="entry name" value="cysta_beta_ly_B"/>
    <property type="match status" value="1"/>
</dbReference>
<comment type="similarity">
    <text evidence="2 9">Belongs to the trans-sulfuration enzymes family.</text>
</comment>
<evidence type="ECO:0000256" key="5">
    <source>
        <dbReference type="ARBA" id="ARBA00046315"/>
    </source>
</evidence>
<dbReference type="RefSeq" id="WP_179585054.1">
    <property type="nucleotide sequence ID" value="NZ_JACBYR010000001.1"/>
</dbReference>
<comment type="caution">
    <text evidence="11">The sequence shown here is derived from an EMBL/GenBank/DDBJ whole genome shotgun (WGS) entry which is preliminary data.</text>
</comment>
<evidence type="ECO:0000313" key="12">
    <source>
        <dbReference type="Proteomes" id="UP000542125"/>
    </source>
</evidence>
<evidence type="ECO:0000256" key="9">
    <source>
        <dbReference type="RuleBase" id="RU362118"/>
    </source>
</evidence>
<evidence type="ECO:0000256" key="8">
    <source>
        <dbReference type="PIRSR" id="PIRSR001434-2"/>
    </source>
</evidence>
<evidence type="ECO:0000256" key="2">
    <source>
        <dbReference type="ARBA" id="ARBA00009077"/>
    </source>
</evidence>
<dbReference type="InterPro" id="IPR015421">
    <property type="entry name" value="PyrdxlP-dep_Trfase_major"/>
</dbReference>
<protein>
    <submittedName>
        <fullName evidence="11">Cystathionine beta-lyase</fullName>
        <ecNumber evidence="11">4.4.1.8</ecNumber>
    </submittedName>
</protein>
<evidence type="ECO:0000256" key="10">
    <source>
        <dbReference type="SAM" id="MobiDB-lite"/>
    </source>
</evidence>
<dbReference type="Gene3D" id="3.90.1150.10">
    <property type="entry name" value="Aspartate Aminotransferase, domain 1"/>
    <property type="match status" value="1"/>
</dbReference>
<feature type="modified residue" description="N6-(pyridoxal phosphate)lysine" evidence="8">
    <location>
        <position position="205"/>
    </location>
</feature>
<dbReference type="InterPro" id="IPR006233">
    <property type="entry name" value="Cys_b_lyase_bac"/>
</dbReference>
<reference evidence="11 12" key="1">
    <citation type="submission" date="2020-07" db="EMBL/GenBank/DDBJ databases">
        <title>Genomic Encyclopedia of Type Strains, Phase IV (KMG-V): Genome sequencing to study the core and pangenomes of soil and plant-associated prokaryotes.</title>
        <authorList>
            <person name="Whitman W."/>
        </authorList>
    </citation>
    <scope>NUCLEOTIDE SEQUENCE [LARGE SCALE GENOMIC DNA]</scope>
    <source>
        <strain evidence="11 12">SAS40</strain>
    </source>
</reference>
<dbReference type="InterPro" id="IPR015422">
    <property type="entry name" value="PyrdxlP-dep_Trfase_small"/>
</dbReference>
<feature type="compositionally biased region" description="Basic and acidic residues" evidence="10">
    <location>
        <begin position="1"/>
        <end position="20"/>
    </location>
</feature>
<comment type="catalytic activity">
    <reaction evidence="6">
        <text>L,L-cystathionine + H2O = L-homocysteine + pyruvate + NH4(+)</text>
        <dbReference type="Rhea" id="RHEA:13965"/>
        <dbReference type="ChEBI" id="CHEBI:15361"/>
        <dbReference type="ChEBI" id="CHEBI:15377"/>
        <dbReference type="ChEBI" id="CHEBI:28938"/>
        <dbReference type="ChEBI" id="CHEBI:58161"/>
        <dbReference type="ChEBI" id="CHEBI:58199"/>
    </reaction>
</comment>
<evidence type="ECO:0000256" key="6">
    <source>
        <dbReference type="ARBA" id="ARBA00047517"/>
    </source>
</evidence>